<comment type="subcellular location">
    <subcellularLocation>
        <location evidence="1">Membrane</location>
        <topology evidence="1">Multi-pass membrane protein</topology>
    </subcellularLocation>
</comment>
<keyword evidence="5 7" id="KW-0472">Membrane</keyword>
<keyword evidence="3 7" id="KW-0812">Transmembrane</keyword>
<evidence type="ECO:0000256" key="2">
    <source>
        <dbReference type="ARBA" id="ARBA00007520"/>
    </source>
</evidence>
<feature type="transmembrane region" description="Helical" evidence="7">
    <location>
        <begin position="340"/>
        <end position="364"/>
    </location>
</feature>
<evidence type="ECO:0008006" key="10">
    <source>
        <dbReference type="Google" id="ProtNLM"/>
    </source>
</evidence>
<dbReference type="InterPro" id="IPR036259">
    <property type="entry name" value="MFS_trans_sf"/>
</dbReference>
<reference evidence="9" key="1">
    <citation type="journal article" date="2017" name="Nat. Microbiol.">
        <title>Global analysis of biosynthetic gene clusters reveals vast potential of secondary metabolite production in Penicillium species.</title>
        <authorList>
            <person name="Nielsen J.C."/>
            <person name="Grijseels S."/>
            <person name="Prigent S."/>
            <person name="Ji B."/>
            <person name="Dainat J."/>
            <person name="Nielsen K.F."/>
            <person name="Frisvad J.C."/>
            <person name="Workman M."/>
            <person name="Nielsen J."/>
        </authorList>
    </citation>
    <scope>NUCLEOTIDE SEQUENCE [LARGE SCALE GENOMIC DNA]</scope>
    <source>
        <strain evidence="9">IBT 31321</strain>
    </source>
</reference>
<proteinExistence type="inferred from homology"/>
<evidence type="ECO:0000256" key="7">
    <source>
        <dbReference type="SAM" id="Phobius"/>
    </source>
</evidence>
<dbReference type="EMBL" id="MDDG01000005">
    <property type="protein sequence ID" value="OQE41364.1"/>
    <property type="molecule type" value="Genomic_DNA"/>
</dbReference>
<accession>A0A1V6USF7</accession>
<evidence type="ECO:0000256" key="6">
    <source>
        <dbReference type="ARBA" id="ARBA00023180"/>
    </source>
</evidence>
<comment type="caution">
    <text evidence="8">The sequence shown here is derived from an EMBL/GenBank/DDBJ whole genome shotgun (WGS) entry which is preliminary data.</text>
</comment>
<evidence type="ECO:0000256" key="5">
    <source>
        <dbReference type="ARBA" id="ARBA00023136"/>
    </source>
</evidence>
<gene>
    <name evidence="8" type="ORF">PENCOP_c005G06574</name>
</gene>
<feature type="transmembrane region" description="Helical" evidence="7">
    <location>
        <begin position="52"/>
        <end position="75"/>
    </location>
</feature>
<evidence type="ECO:0000256" key="3">
    <source>
        <dbReference type="ARBA" id="ARBA00022692"/>
    </source>
</evidence>
<keyword evidence="6" id="KW-0325">Glycoprotein</keyword>
<feature type="transmembrane region" description="Helical" evidence="7">
    <location>
        <begin position="241"/>
        <end position="271"/>
    </location>
</feature>
<evidence type="ECO:0000256" key="1">
    <source>
        <dbReference type="ARBA" id="ARBA00004141"/>
    </source>
</evidence>
<dbReference type="Proteomes" id="UP000191500">
    <property type="component" value="Unassembled WGS sequence"/>
</dbReference>
<dbReference type="AlphaFoldDB" id="A0A1V6USF7"/>
<dbReference type="PANTHER" id="PTHR23501:SF193">
    <property type="entry name" value="MULTIDRUG TRANSPORTER, PUTATIVE (AFU_ORTHOLOGUE AFUA_8G00940)-RELATED"/>
    <property type="match status" value="1"/>
</dbReference>
<feature type="transmembrane region" description="Helical" evidence="7">
    <location>
        <begin position="200"/>
        <end position="221"/>
    </location>
</feature>
<evidence type="ECO:0000313" key="9">
    <source>
        <dbReference type="Proteomes" id="UP000191500"/>
    </source>
</evidence>
<dbReference type="GO" id="GO:0022857">
    <property type="term" value="F:transmembrane transporter activity"/>
    <property type="evidence" value="ECO:0007669"/>
    <property type="project" value="TreeGrafter"/>
</dbReference>
<sequence length="450" mass="48263">MDSLLEDAEFGRYDFAHPCRILDAPGYFHCVHGNCALQPLTGKVYTYLNNKIGILSFLSFFAIFELGSGSCGAATSSNMLIVGWVFAEKGGSGLLNGAYTIIHASFPLERQASLNGILIGISQLGLLCGPLVGGFYINLPYAAIVGPLLIFTPLPGHDGKNYEGQMLVSSVKMLDLLGFSIFAGAAIQVLLTLNWRGSSYVWDIIGLFCGSGALLIVFGALEYYMGDGAMIPFSIMSWRLVWASCINYGFFGWTSFLPFMIFAMMTGALVGRSGRILFTLRGSQRSPHNAWNMSYDHTHSTTSTERWGGIQILQGVGRGLGLQILLLAVQSNTRKEGISIVTSLVVFGQNFSGAVFLALAEVIFNACLKSELKTLSPRTSPEIIIAACAAGVRNVVSAKALRNVLLAYSHAIVLVMYLAVAGAGGALLFAFGMGWTSTKNKDTGTEEIGN</sequence>
<keyword evidence="9" id="KW-1185">Reference proteome</keyword>
<keyword evidence="4 7" id="KW-1133">Transmembrane helix</keyword>
<dbReference type="Gene3D" id="1.20.1250.20">
    <property type="entry name" value="MFS general substrate transporter like domains"/>
    <property type="match status" value="1"/>
</dbReference>
<dbReference type="SUPFAM" id="SSF103473">
    <property type="entry name" value="MFS general substrate transporter"/>
    <property type="match status" value="1"/>
</dbReference>
<feature type="transmembrane region" description="Helical" evidence="7">
    <location>
        <begin position="407"/>
        <end position="431"/>
    </location>
</feature>
<dbReference type="GO" id="GO:0005886">
    <property type="term" value="C:plasma membrane"/>
    <property type="evidence" value="ECO:0007669"/>
    <property type="project" value="TreeGrafter"/>
</dbReference>
<evidence type="ECO:0000256" key="4">
    <source>
        <dbReference type="ARBA" id="ARBA00022989"/>
    </source>
</evidence>
<protein>
    <recommendedName>
        <fullName evidence="10">Major facilitator superfamily (MFS) profile domain-containing protein</fullName>
    </recommendedName>
</protein>
<evidence type="ECO:0000313" key="8">
    <source>
        <dbReference type="EMBL" id="OQE41364.1"/>
    </source>
</evidence>
<organism evidence="8 9">
    <name type="scientific">Penicillium coprophilum</name>
    <dbReference type="NCBI Taxonomy" id="36646"/>
    <lineage>
        <taxon>Eukaryota</taxon>
        <taxon>Fungi</taxon>
        <taxon>Dikarya</taxon>
        <taxon>Ascomycota</taxon>
        <taxon>Pezizomycotina</taxon>
        <taxon>Eurotiomycetes</taxon>
        <taxon>Eurotiomycetidae</taxon>
        <taxon>Eurotiales</taxon>
        <taxon>Aspergillaceae</taxon>
        <taxon>Penicillium</taxon>
    </lineage>
</organism>
<dbReference type="PANTHER" id="PTHR23501">
    <property type="entry name" value="MAJOR FACILITATOR SUPERFAMILY"/>
    <property type="match status" value="1"/>
</dbReference>
<comment type="similarity">
    <text evidence="2">Belongs to the major facilitator superfamily. TCR/Tet family.</text>
</comment>
<name>A0A1V6USF7_9EURO</name>
<feature type="transmembrane region" description="Helical" evidence="7">
    <location>
        <begin position="176"/>
        <end position="193"/>
    </location>
</feature>